<organism evidence="3 4">
    <name type="scientific">Thermogymnomonas acidicola</name>
    <dbReference type="NCBI Taxonomy" id="399579"/>
    <lineage>
        <taxon>Archaea</taxon>
        <taxon>Methanobacteriati</taxon>
        <taxon>Thermoplasmatota</taxon>
        <taxon>Thermoplasmata</taxon>
        <taxon>Thermoplasmatales</taxon>
        <taxon>Thermogymnomonas</taxon>
    </lineage>
</organism>
<evidence type="ECO:0000256" key="1">
    <source>
        <dbReference type="SAM" id="Phobius"/>
    </source>
</evidence>
<dbReference type="InterPro" id="IPR050742">
    <property type="entry name" value="Helicase_Restrict-Modif_Enz"/>
</dbReference>
<dbReference type="Gene3D" id="3.40.50.300">
    <property type="entry name" value="P-loop containing nucleotide triphosphate hydrolases"/>
    <property type="match status" value="2"/>
</dbReference>
<sequence>MEEDTLKIVFLISAPAFFISSLIWNGLFLHFISMLESGNILYEVLGFLGIAYAAIGGIILNEDHIINNEKFEFWYAQRESIETLIYVYEVMKKRRFLDLAKEFGEGPQFFDPNVDIYPLYGFKMATGSGKTYVMALSIVWQYFNHKFENGDDYTSKFLLIAGEKNVIYDRLKRGYQDGKIFHEIPLIPPEWSDKFDLKVILKEDPINNIPDSILFLTNVQQLQDKANRKKEADKFVDDVLDLKEVNRTNIAQENRIKEVLEKIPNIMILKDEAHHIYNYEKRWKQILIDLHKSLESKYGKGFNSELDFSATPRGENGALFPWLIVDFTLKEAIEMNIVKRPLKGIVQSATEITSTNVVERYRAWIEAGIKRWQEYKDALAKLNKKPILFFQCPDNKQADQLKKYLETLPQLSGKILLIHTDSTGEVAKSDIEEARKFAQTVDSEENTYEAIVSTMMLNEGWDVRNVNVIVGLRSYTSERNVLPEQVIGRGLRKMFPDENASVKDFVNILEVIGPPGLMQIIEELERNENITFGTANLGNQINVTTIFVDMDKKEFDLEIPILTPAIIVREFEIDENTLDKIPPLNIGLENKVFKTTYKAVDMVTGAVQVERNWDLPVPQDVKSVIAYYTGRILKELNLANMFADLYPIVKEYIEKKLFDQKVDLEDPRVLFQISEPELQEKLIKVFVDNLKDLAFTDSQVTILDRIKISDTQPFVWTKKVYQANKCIFNYVPCDNDLEVNFARFLDSVDDVKAFSKLAQKIGFFIEYRDSSGNLRYYYPDFIIKLEDKYVIAETKGEEDVDVKFKDKRAKLWCEDAERVTGDKWIYVRVNEDEFYKYHFESFEKLIQFFNPEDHNSK</sequence>
<feature type="transmembrane region" description="Helical" evidence="1">
    <location>
        <begin position="40"/>
        <end position="60"/>
    </location>
</feature>
<dbReference type="GO" id="GO:0016787">
    <property type="term" value="F:hydrolase activity"/>
    <property type="evidence" value="ECO:0007669"/>
    <property type="project" value="InterPro"/>
</dbReference>
<reference evidence="3" key="1">
    <citation type="journal article" date="2014" name="Int. J. Syst. Evol. Microbiol.">
        <title>Complete genome sequence of Corynebacterium casei LMG S-19264T (=DSM 44701T), isolated from a smear-ripened cheese.</title>
        <authorList>
            <consortium name="US DOE Joint Genome Institute (JGI-PGF)"/>
            <person name="Walter F."/>
            <person name="Albersmeier A."/>
            <person name="Kalinowski J."/>
            <person name="Ruckert C."/>
        </authorList>
    </citation>
    <scope>NUCLEOTIDE SEQUENCE</scope>
    <source>
        <strain evidence="3">JCM 13583</strain>
    </source>
</reference>
<keyword evidence="1" id="KW-0812">Transmembrane</keyword>
<dbReference type="Pfam" id="PF04851">
    <property type="entry name" value="ResIII"/>
    <property type="match status" value="1"/>
</dbReference>
<evidence type="ECO:0000313" key="3">
    <source>
        <dbReference type="EMBL" id="GGM68220.1"/>
    </source>
</evidence>
<feature type="transmembrane region" description="Helical" evidence="1">
    <location>
        <begin position="6"/>
        <end position="28"/>
    </location>
</feature>
<accession>A0AA37BPZ3</accession>
<dbReference type="AlphaFoldDB" id="A0AA37BPZ3"/>
<dbReference type="Proteomes" id="UP000632195">
    <property type="component" value="Unassembled WGS sequence"/>
</dbReference>
<protein>
    <submittedName>
        <fullName evidence="3">Type III restriction protein res subunit</fullName>
    </submittedName>
</protein>
<reference evidence="3" key="2">
    <citation type="submission" date="2022-09" db="EMBL/GenBank/DDBJ databases">
        <authorList>
            <person name="Sun Q."/>
            <person name="Ohkuma M."/>
        </authorList>
    </citation>
    <scope>NUCLEOTIDE SEQUENCE</scope>
    <source>
        <strain evidence="3">JCM 13583</strain>
    </source>
</reference>
<proteinExistence type="predicted"/>
<dbReference type="SUPFAM" id="SSF52540">
    <property type="entry name" value="P-loop containing nucleoside triphosphate hydrolases"/>
    <property type="match status" value="1"/>
</dbReference>
<feature type="domain" description="Helicase/UvrB N-terminal" evidence="2">
    <location>
        <begin position="122"/>
        <end position="313"/>
    </location>
</feature>
<dbReference type="RefSeq" id="WP_229657420.1">
    <property type="nucleotide sequence ID" value="NZ_BMNY01000001.1"/>
</dbReference>
<name>A0AA37BPZ3_9ARCH</name>
<dbReference type="InterPro" id="IPR006935">
    <property type="entry name" value="Helicase/UvrB_N"/>
</dbReference>
<dbReference type="GO" id="GO:0003677">
    <property type="term" value="F:DNA binding"/>
    <property type="evidence" value="ECO:0007669"/>
    <property type="project" value="InterPro"/>
</dbReference>
<dbReference type="GO" id="GO:0005524">
    <property type="term" value="F:ATP binding"/>
    <property type="evidence" value="ECO:0007669"/>
    <property type="project" value="InterPro"/>
</dbReference>
<dbReference type="PANTHER" id="PTHR47396">
    <property type="entry name" value="TYPE I RESTRICTION ENZYME ECOKI R PROTEIN"/>
    <property type="match status" value="1"/>
</dbReference>
<comment type="caution">
    <text evidence="3">The sequence shown here is derived from an EMBL/GenBank/DDBJ whole genome shotgun (WGS) entry which is preliminary data.</text>
</comment>
<dbReference type="GO" id="GO:0005829">
    <property type="term" value="C:cytosol"/>
    <property type="evidence" value="ECO:0007669"/>
    <property type="project" value="TreeGrafter"/>
</dbReference>
<keyword evidence="1" id="KW-1133">Transmembrane helix</keyword>
<gene>
    <name evidence="3" type="ORF">GCM10007108_02860</name>
</gene>
<keyword evidence="4" id="KW-1185">Reference proteome</keyword>
<dbReference type="InterPro" id="IPR027417">
    <property type="entry name" value="P-loop_NTPase"/>
</dbReference>
<dbReference type="PANTHER" id="PTHR47396:SF1">
    <property type="entry name" value="ATP-DEPENDENT HELICASE IRC3-RELATED"/>
    <property type="match status" value="1"/>
</dbReference>
<evidence type="ECO:0000259" key="2">
    <source>
        <dbReference type="Pfam" id="PF04851"/>
    </source>
</evidence>
<keyword evidence="1" id="KW-0472">Membrane</keyword>
<evidence type="ECO:0000313" key="4">
    <source>
        <dbReference type="Proteomes" id="UP000632195"/>
    </source>
</evidence>
<dbReference type="EMBL" id="BMNY01000001">
    <property type="protein sequence ID" value="GGM68220.1"/>
    <property type="molecule type" value="Genomic_DNA"/>
</dbReference>